<reference evidence="2 3" key="1">
    <citation type="submission" date="2021-01" db="EMBL/GenBank/DDBJ databases">
        <title>Entomomonas sp. F2A isolated from a house cricket (Acheta domesticus).</title>
        <authorList>
            <person name="Spergser J."/>
            <person name="Busse H.-J."/>
        </authorList>
    </citation>
    <scope>NUCLEOTIDE SEQUENCE [LARGE SCALE GENOMIC DNA]</scope>
    <source>
        <strain evidence="2 3">F2A</strain>
    </source>
</reference>
<feature type="chain" id="PRO_5037708799" evidence="1">
    <location>
        <begin position="20"/>
        <end position="164"/>
    </location>
</feature>
<dbReference type="RefSeq" id="WP_201095476.1">
    <property type="nucleotide sequence ID" value="NZ_CP067393.1"/>
</dbReference>
<sequence>MKRFLLSFFLCIWAVSVSANNECKITSIYPKINNNQFTFKNRLAHDLTIYSNIPKSTIVGGDPILVFKDKNTLGFQLINESFSDQEDILKTLQDKWNTDCNNKIYQITKNNYLILITKENNPLTDKESFTAYILPQKNKGNSYFYLVSFRGFTENQVIQMLIKE</sequence>
<dbReference type="EMBL" id="CP067393">
    <property type="protein sequence ID" value="QQP86958.1"/>
    <property type="molecule type" value="Genomic_DNA"/>
</dbReference>
<accession>A0A974RY59</accession>
<name>A0A974RY59_9GAMM</name>
<gene>
    <name evidence="2" type="ORF">JHT90_06850</name>
</gene>
<protein>
    <submittedName>
        <fullName evidence="2">Uncharacterized protein</fullName>
    </submittedName>
</protein>
<dbReference type="Proteomes" id="UP000595278">
    <property type="component" value="Chromosome"/>
</dbReference>
<keyword evidence="1" id="KW-0732">Signal</keyword>
<evidence type="ECO:0000313" key="2">
    <source>
        <dbReference type="EMBL" id="QQP86958.1"/>
    </source>
</evidence>
<dbReference type="KEGG" id="eaz:JHT90_06850"/>
<keyword evidence="3" id="KW-1185">Reference proteome</keyword>
<feature type="signal peptide" evidence="1">
    <location>
        <begin position="1"/>
        <end position="19"/>
    </location>
</feature>
<evidence type="ECO:0000256" key="1">
    <source>
        <dbReference type="SAM" id="SignalP"/>
    </source>
</evidence>
<organism evidence="2 3">
    <name type="scientific">Entomomonas asaccharolytica</name>
    <dbReference type="NCBI Taxonomy" id="2785331"/>
    <lineage>
        <taxon>Bacteria</taxon>
        <taxon>Pseudomonadati</taxon>
        <taxon>Pseudomonadota</taxon>
        <taxon>Gammaproteobacteria</taxon>
        <taxon>Pseudomonadales</taxon>
        <taxon>Pseudomonadaceae</taxon>
        <taxon>Entomomonas</taxon>
    </lineage>
</organism>
<evidence type="ECO:0000313" key="3">
    <source>
        <dbReference type="Proteomes" id="UP000595278"/>
    </source>
</evidence>
<proteinExistence type="predicted"/>
<dbReference type="AlphaFoldDB" id="A0A974RY59"/>